<evidence type="ECO:0000256" key="4">
    <source>
        <dbReference type="ARBA" id="ARBA00023239"/>
    </source>
</evidence>
<dbReference type="OrthoDB" id="9774495at2"/>
<reference evidence="7 8" key="1">
    <citation type="submission" date="2016-03" db="EMBL/GenBank/DDBJ databases">
        <title>Niastella vici sp. nov., isolated from farmland soil.</title>
        <authorList>
            <person name="Chen L."/>
            <person name="Wang D."/>
            <person name="Yang S."/>
            <person name="Wang G."/>
        </authorList>
    </citation>
    <scope>NUCLEOTIDE SEQUENCE [LARGE SCALE GENOMIC DNA]</scope>
    <source>
        <strain evidence="7 8">DJ57</strain>
    </source>
</reference>
<evidence type="ECO:0000256" key="2">
    <source>
        <dbReference type="ARBA" id="ARBA00006966"/>
    </source>
</evidence>
<sequence length="340" mass="36789">MLVDLRSDTVTQPTAEMLDAMSRAHVGDDVFGEDPTVNLLEAMAADLFGMEAALYCPTGTMSNQIAIKVHTQPGDEVICDQTAHVYQYEGGGMAFNSGVQSRLLPGNRGRITAEQVAAAINPDDVHKAHTSLVCLENTSNRGGGSCYDIQDIQHIRTVCDNNDLSLHLDGARLFNAIVARNESPKQYGALFHSISVCLNKGLGCPIGSILIGSQAFIKKARRVRKVFGGGMRQAGYMAACGVYALKNNIIGLQQDHENAKEIASNLIKTTFTAGLLPVETNIIIFEIQPPYQPAQVAAALKEKNILVIPISSTQIRMVLHLGITQQMVKYVVDTILNLNL</sequence>
<gene>
    <name evidence="7" type="ORF">A3860_27125</name>
</gene>
<feature type="domain" description="Aromatic amino acid beta-eliminating lyase/threonine aldolase" evidence="6">
    <location>
        <begin position="4"/>
        <end position="285"/>
    </location>
</feature>
<feature type="modified residue" description="N6-(pyridoxal phosphate)lysine" evidence="5">
    <location>
        <position position="200"/>
    </location>
</feature>
<dbReference type="InterPro" id="IPR001597">
    <property type="entry name" value="ArAA_b-elim_lyase/Thr_aldolase"/>
</dbReference>
<dbReference type="Pfam" id="PF01212">
    <property type="entry name" value="Beta_elim_lyase"/>
    <property type="match status" value="1"/>
</dbReference>
<dbReference type="EMBL" id="LVYD01000049">
    <property type="protein sequence ID" value="OQP62687.1"/>
    <property type="molecule type" value="Genomic_DNA"/>
</dbReference>
<protein>
    <submittedName>
        <fullName evidence="7">Threonine aldolase</fullName>
    </submittedName>
</protein>
<evidence type="ECO:0000256" key="3">
    <source>
        <dbReference type="ARBA" id="ARBA00022898"/>
    </source>
</evidence>
<dbReference type="GO" id="GO:0006567">
    <property type="term" value="P:L-threonine catabolic process"/>
    <property type="evidence" value="ECO:0007669"/>
    <property type="project" value="TreeGrafter"/>
</dbReference>
<dbReference type="PIRSF" id="PIRSF017617">
    <property type="entry name" value="Thr_aldolase"/>
    <property type="match status" value="1"/>
</dbReference>
<evidence type="ECO:0000313" key="8">
    <source>
        <dbReference type="Proteomes" id="UP000192796"/>
    </source>
</evidence>
<comment type="cofactor">
    <cofactor evidence="1">
        <name>pyridoxal 5'-phosphate</name>
        <dbReference type="ChEBI" id="CHEBI:597326"/>
    </cofactor>
</comment>
<dbReference type="PANTHER" id="PTHR48097">
    <property type="entry name" value="L-THREONINE ALDOLASE-RELATED"/>
    <property type="match status" value="1"/>
</dbReference>
<dbReference type="AlphaFoldDB" id="A0A1V9FWI1"/>
<dbReference type="Gene3D" id="3.90.1150.10">
    <property type="entry name" value="Aspartate Aminotransferase, domain 1"/>
    <property type="match status" value="1"/>
</dbReference>
<dbReference type="STRING" id="1703345.A3860_27125"/>
<accession>A0A1V9FWI1</accession>
<dbReference type="PANTHER" id="PTHR48097:SF9">
    <property type="entry name" value="L-THREONINE ALDOLASE"/>
    <property type="match status" value="1"/>
</dbReference>
<dbReference type="Gene3D" id="3.40.640.10">
    <property type="entry name" value="Type I PLP-dependent aspartate aminotransferase-like (Major domain)"/>
    <property type="match status" value="1"/>
</dbReference>
<keyword evidence="8" id="KW-1185">Reference proteome</keyword>
<dbReference type="InterPro" id="IPR015422">
    <property type="entry name" value="PyrdxlP-dep_Trfase_small"/>
</dbReference>
<dbReference type="InterPro" id="IPR015421">
    <property type="entry name" value="PyrdxlP-dep_Trfase_major"/>
</dbReference>
<dbReference type="Proteomes" id="UP000192796">
    <property type="component" value="Unassembled WGS sequence"/>
</dbReference>
<keyword evidence="3" id="KW-0663">Pyridoxal phosphate</keyword>
<evidence type="ECO:0000256" key="1">
    <source>
        <dbReference type="ARBA" id="ARBA00001933"/>
    </source>
</evidence>
<comment type="similarity">
    <text evidence="2">Belongs to the threonine aldolase family.</text>
</comment>
<dbReference type="GO" id="GO:0006545">
    <property type="term" value="P:glycine biosynthetic process"/>
    <property type="evidence" value="ECO:0007669"/>
    <property type="project" value="TreeGrafter"/>
</dbReference>
<organism evidence="7 8">
    <name type="scientific">Niastella vici</name>
    <dbReference type="NCBI Taxonomy" id="1703345"/>
    <lineage>
        <taxon>Bacteria</taxon>
        <taxon>Pseudomonadati</taxon>
        <taxon>Bacteroidota</taxon>
        <taxon>Chitinophagia</taxon>
        <taxon>Chitinophagales</taxon>
        <taxon>Chitinophagaceae</taxon>
        <taxon>Niastella</taxon>
    </lineage>
</organism>
<dbReference type="CDD" id="cd06502">
    <property type="entry name" value="TA_like"/>
    <property type="match status" value="1"/>
</dbReference>
<evidence type="ECO:0000313" key="7">
    <source>
        <dbReference type="EMBL" id="OQP62687.1"/>
    </source>
</evidence>
<evidence type="ECO:0000256" key="5">
    <source>
        <dbReference type="PIRSR" id="PIRSR017617-1"/>
    </source>
</evidence>
<dbReference type="InterPro" id="IPR015424">
    <property type="entry name" value="PyrdxlP-dep_Trfase"/>
</dbReference>
<dbReference type="FunFam" id="3.40.640.10:FF:000030">
    <property type="entry name" value="Low-specificity L-threonine aldolase"/>
    <property type="match status" value="1"/>
</dbReference>
<dbReference type="SUPFAM" id="SSF53383">
    <property type="entry name" value="PLP-dependent transferases"/>
    <property type="match status" value="1"/>
</dbReference>
<comment type="caution">
    <text evidence="7">The sequence shown here is derived from an EMBL/GenBank/DDBJ whole genome shotgun (WGS) entry which is preliminary data.</text>
</comment>
<dbReference type="GO" id="GO:0008732">
    <property type="term" value="F:L-allo-threonine aldolase activity"/>
    <property type="evidence" value="ECO:0007669"/>
    <property type="project" value="TreeGrafter"/>
</dbReference>
<dbReference type="GO" id="GO:0005829">
    <property type="term" value="C:cytosol"/>
    <property type="evidence" value="ECO:0007669"/>
    <property type="project" value="TreeGrafter"/>
</dbReference>
<evidence type="ECO:0000259" key="6">
    <source>
        <dbReference type="Pfam" id="PF01212"/>
    </source>
</evidence>
<keyword evidence="4" id="KW-0456">Lyase</keyword>
<dbReference type="RefSeq" id="WP_081148572.1">
    <property type="nucleotide sequence ID" value="NZ_LVYD01000049.1"/>
</dbReference>
<proteinExistence type="inferred from homology"/>
<name>A0A1V9FWI1_9BACT</name>
<dbReference type="InterPro" id="IPR023603">
    <property type="entry name" value="Low_specificity_L-TA-like"/>
</dbReference>
<dbReference type="NCBIfam" id="NF041359">
    <property type="entry name" value="GntG_guanitoxin"/>
    <property type="match status" value="1"/>
</dbReference>